<dbReference type="PANTHER" id="PTHR22870:SF451">
    <property type="entry name" value="MJK13.9 PROTEIN"/>
    <property type="match status" value="1"/>
</dbReference>
<feature type="repeat" description="RCC1" evidence="2">
    <location>
        <begin position="235"/>
        <end position="287"/>
    </location>
</feature>
<reference evidence="3" key="1">
    <citation type="submission" date="2018-02" db="EMBL/GenBank/DDBJ databases">
        <title>Rhizophora mucronata_Transcriptome.</title>
        <authorList>
            <person name="Meera S.P."/>
            <person name="Sreeshan A."/>
            <person name="Augustine A."/>
        </authorList>
    </citation>
    <scope>NUCLEOTIDE SEQUENCE</scope>
    <source>
        <tissue evidence="3">Leaf</tissue>
    </source>
</reference>
<dbReference type="InterPro" id="IPR000408">
    <property type="entry name" value="Reg_chr_condens"/>
</dbReference>
<dbReference type="PROSITE" id="PS00626">
    <property type="entry name" value="RCC1_2"/>
    <property type="match status" value="2"/>
</dbReference>
<dbReference type="PROSITE" id="PS50012">
    <property type="entry name" value="RCC1_3"/>
    <property type="match status" value="5"/>
</dbReference>
<dbReference type="CDD" id="cd09917">
    <property type="entry name" value="F-box_SF"/>
    <property type="match status" value="1"/>
</dbReference>
<organism evidence="3">
    <name type="scientific">Rhizophora mucronata</name>
    <name type="common">Asiatic mangrove</name>
    <dbReference type="NCBI Taxonomy" id="61149"/>
    <lineage>
        <taxon>Eukaryota</taxon>
        <taxon>Viridiplantae</taxon>
        <taxon>Streptophyta</taxon>
        <taxon>Embryophyta</taxon>
        <taxon>Tracheophyta</taxon>
        <taxon>Spermatophyta</taxon>
        <taxon>Magnoliopsida</taxon>
        <taxon>eudicotyledons</taxon>
        <taxon>Gunneridae</taxon>
        <taxon>Pentapetalae</taxon>
        <taxon>rosids</taxon>
        <taxon>fabids</taxon>
        <taxon>Malpighiales</taxon>
        <taxon>Rhizophoraceae</taxon>
        <taxon>Rhizophora</taxon>
    </lineage>
</organism>
<evidence type="ECO:0000256" key="2">
    <source>
        <dbReference type="PROSITE-ProRule" id="PRU00235"/>
    </source>
</evidence>
<proteinExistence type="predicted"/>
<evidence type="ECO:0000313" key="3">
    <source>
        <dbReference type="EMBL" id="MBW89336.1"/>
    </source>
</evidence>
<sequence length="492" mass="53712">MADRYRPISIEELPSHLILEILTTGKLSATDLVCLELTSRTFGGSHVLYPQKFRSLVDFAAFQLCMSHSIYDGMGWDAQKQLFDRCGGKWKRVLRFLQAVEESSGMVETSSGNMQITTGRYHTLLIKNSFVYTCGSSLCGVLGHGPETTQCVALSQISFPYLAHVVQVSASHNHAGFVLQSGEVLTCGDNSSFCCGHKDTSRPIFRPRLVEALKGIPCNQIAVGLNFTVFLTREGHIYTCGNNTHGQLGHGDTVDRPSPKLIKPLQGVGCVIQIATGPSFVLFVTDNGAVYSFGSATNFCLGHGEQHDEFQPRAIQTFKRKEIYVVRVSAGDEHAVALDSSGFVYTWGKGYCGALGHGDETDKTIPELLSSLKSHLAVQVCARKRKTFVLVDNGSVYGFGWMAWGSLGFPDRGISENVLRPRILDSLRAHKVSQISTGLYHTVAITCQGRIFGFGDNERAQLGHDTLRGCLEPTEIFVQETAGDIGLASESE</sequence>
<dbReference type="Pfam" id="PF00415">
    <property type="entry name" value="RCC1"/>
    <property type="match status" value="5"/>
</dbReference>
<dbReference type="PANTHER" id="PTHR22870">
    <property type="entry name" value="REGULATOR OF CHROMOSOME CONDENSATION"/>
    <property type="match status" value="1"/>
</dbReference>
<protein>
    <submittedName>
        <fullName evidence="3">Uncharacterized protein MANES_03G113000</fullName>
    </submittedName>
</protein>
<name>A0A2P2J777_RHIMU</name>
<accession>A0A2P2J777</accession>
<dbReference type="EMBL" id="GGEC01008853">
    <property type="protein sequence ID" value="MBW89336.1"/>
    <property type="molecule type" value="Transcribed_RNA"/>
</dbReference>
<evidence type="ECO:0000256" key="1">
    <source>
        <dbReference type="ARBA" id="ARBA00022737"/>
    </source>
</evidence>
<dbReference type="Gene3D" id="2.130.10.30">
    <property type="entry name" value="Regulator of chromosome condensation 1/beta-lactamase-inhibitor protein II"/>
    <property type="match status" value="2"/>
</dbReference>
<feature type="repeat" description="RCC1" evidence="2">
    <location>
        <begin position="394"/>
        <end position="448"/>
    </location>
</feature>
<dbReference type="PRINTS" id="PR00633">
    <property type="entry name" value="RCCNDNSATION"/>
</dbReference>
<dbReference type="AlphaFoldDB" id="A0A2P2J777"/>
<keyword evidence="1" id="KW-0677">Repeat</keyword>
<feature type="repeat" description="RCC1" evidence="2">
    <location>
        <begin position="342"/>
        <end position="393"/>
    </location>
</feature>
<dbReference type="InterPro" id="IPR009091">
    <property type="entry name" value="RCC1/BLIP-II"/>
</dbReference>
<feature type="repeat" description="RCC1" evidence="2">
    <location>
        <begin position="288"/>
        <end position="341"/>
    </location>
</feature>
<dbReference type="InterPro" id="IPR051210">
    <property type="entry name" value="Ub_ligase/GEF_domain"/>
</dbReference>
<dbReference type="SUPFAM" id="SSF50985">
    <property type="entry name" value="RCC1/BLIP-II"/>
    <property type="match status" value="2"/>
</dbReference>
<feature type="repeat" description="RCC1" evidence="2">
    <location>
        <begin position="182"/>
        <end position="234"/>
    </location>
</feature>